<proteinExistence type="predicted"/>
<dbReference type="Proteomes" id="UP000286482">
    <property type="component" value="Unassembled WGS sequence"/>
</dbReference>
<reference evidence="1 2" key="1">
    <citation type="submission" date="2018-09" db="EMBL/GenBank/DDBJ databases">
        <authorList>
            <person name="Wang Z."/>
        </authorList>
    </citation>
    <scope>NUCLEOTIDE SEQUENCE [LARGE SCALE GENOMIC DNA]</scope>
    <source>
        <strain evidence="1 2">ALS 81</strain>
    </source>
</reference>
<evidence type="ECO:0000313" key="1">
    <source>
        <dbReference type="EMBL" id="RKF14492.1"/>
    </source>
</evidence>
<comment type="caution">
    <text evidence="1">The sequence shown here is derived from an EMBL/GenBank/DDBJ whole genome shotgun (WGS) entry which is preliminary data.</text>
</comment>
<name>A0A420E7J3_9ALTE</name>
<evidence type="ECO:0000313" key="2">
    <source>
        <dbReference type="Proteomes" id="UP000286482"/>
    </source>
</evidence>
<dbReference type="EMBL" id="RAQO01000009">
    <property type="protein sequence ID" value="RKF14492.1"/>
    <property type="molecule type" value="Genomic_DNA"/>
</dbReference>
<organism evidence="1 2">
    <name type="scientific">Alginatibacterium sediminis</name>
    <dbReference type="NCBI Taxonomy" id="2164068"/>
    <lineage>
        <taxon>Bacteria</taxon>
        <taxon>Pseudomonadati</taxon>
        <taxon>Pseudomonadota</taxon>
        <taxon>Gammaproteobacteria</taxon>
        <taxon>Alteromonadales</taxon>
        <taxon>Alteromonadaceae</taxon>
        <taxon>Alginatibacterium</taxon>
    </lineage>
</organism>
<accession>A0A420E7J3</accession>
<gene>
    <name evidence="1" type="ORF">DBZ36_17735</name>
</gene>
<sequence length="78" mass="9242">MTALAAFLSVRLFEQLVKFIVKQWIFIALGNDRYRIKGGIRFGEKIHFITHYQFITKVLLDNDKQLIKKPEHCYSGFH</sequence>
<keyword evidence="2" id="KW-1185">Reference proteome</keyword>
<protein>
    <submittedName>
        <fullName evidence="1">Uncharacterized protein</fullName>
    </submittedName>
</protein>
<dbReference type="AlphaFoldDB" id="A0A420E7J3"/>